<protein>
    <submittedName>
        <fullName evidence="4">TetR/AcrR family transcriptional regulator</fullName>
    </submittedName>
</protein>
<evidence type="ECO:0000313" key="5">
    <source>
        <dbReference type="Proteomes" id="UP001500443"/>
    </source>
</evidence>
<evidence type="ECO:0000256" key="1">
    <source>
        <dbReference type="ARBA" id="ARBA00023125"/>
    </source>
</evidence>
<dbReference type="Pfam" id="PF00440">
    <property type="entry name" value="TetR_N"/>
    <property type="match status" value="1"/>
</dbReference>
<proteinExistence type="predicted"/>
<reference evidence="4 5" key="1">
    <citation type="journal article" date="2019" name="Int. J. Syst. Evol. Microbiol.">
        <title>The Global Catalogue of Microorganisms (GCM) 10K type strain sequencing project: providing services to taxonomists for standard genome sequencing and annotation.</title>
        <authorList>
            <consortium name="The Broad Institute Genomics Platform"/>
            <consortium name="The Broad Institute Genome Sequencing Center for Infectious Disease"/>
            <person name="Wu L."/>
            <person name="Ma J."/>
        </authorList>
    </citation>
    <scope>NUCLEOTIDE SEQUENCE [LARGE SCALE GENOMIC DNA]</scope>
    <source>
        <strain evidence="4 5">JCM 15481</strain>
    </source>
</reference>
<dbReference type="PRINTS" id="PR00455">
    <property type="entry name" value="HTHTETR"/>
</dbReference>
<organism evidence="4 5">
    <name type="scientific">Streptomyces synnematoformans</name>
    <dbReference type="NCBI Taxonomy" id="415721"/>
    <lineage>
        <taxon>Bacteria</taxon>
        <taxon>Bacillati</taxon>
        <taxon>Actinomycetota</taxon>
        <taxon>Actinomycetes</taxon>
        <taxon>Kitasatosporales</taxon>
        <taxon>Streptomycetaceae</taxon>
        <taxon>Streptomyces</taxon>
    </lineage>
</organism>
<gene>
    <name evidence="4" type="ORF">GCM10009802_58410</name>
</gene>
<keyword evidence="1 2" id="KW-0238">DNA-binding</keyword>
<evidence type="ECO:0000256" key="2">
    <source>
        <dbReference type="PROSITE-ProRule" id="PRU00335"/>
    </source>
</evidence>
<accession>A0ABN1ZNX4</accession>
<dbReference type="RefSeq" id="WP_344294004.1">
    <property type="nucleotide sequence ID" value="NZ_BAAAPF010000315.1"/>
</dbReference>
<feature type="domain" description="HTH tetR-type" evidence="3">
    <location>
        <begin position="14"/>
        <end position="74"/>
    </location>
</feature>
<dbReference type="InterPro" id="IPR001647">
    <property type="entry name" value="HTH_TetR"/>
</dbReference>
<feature type="DNA-binding region" description="H-T-H motif" evidence="2">
    <location>
        <begin position="37"/>
        <end position="56"/>
    </location>
</feature>
<dbReference type="PANTHER" id="PTHR30055">
    <property type="entry name" value="HTH-TYPE TRANSCRIPTIONAL REGULATOR RUTR"/>
    <property type="match status" value="1"/>
</dbReference>
<dbReference type="InterPro" id="IPR036271">
    <property type="entry name" value="Tet_transcr_reg_TetR-rel_C_sf"/>
</dbReference>
<dbReference type="InterPro" id="IPR050109">
    <property type="entry name" value="HTH-type_TetR-like_transc_reg"/>
</dbReference>
<dbReference type="PROSITE" id="PS50977">
    <property type="entry name" value="HTH_TETR_2"/>
    <property type="match status" value="1"/>
</dbReference>
<dbReference type="Gene3D" id="1.10.357.10">
    <property type="entry name" value="Tetracycline Repressor, domain 2"/>
    <property type="match status" value="1"/>
</dbReference>
<dbReference type="SUPFAM" id="SSF46689">
    <property type="entry name" value="Homeodomain-like"/>
    <property type="match status" value="1"/>
</dbReference>
<comment type="caution">
    <text evidence="4">The sequence shown here is derived from an EMBL/GenBank/DDBJ whole genome shotgun (WGS) entry which is preliminary data.</text>
</comment>
<dbReference type="Proteomes" id="UP001500443">
    <property type="component" value="Unassembled WGS sequence"/>
</dbReference>
<keyword evidence="5" id="KW-1185">Reference proteome</keyword>
<evidence type="ECO:0000313" key="4">
    <source>
        <dbReference type="EMBL" id="GAA1501659.1"/>
    </source>
</evidence>
<evidence type="ECO:0000259" key="3">
    <source>
        <dbReference type="PROSITE" id="PS50977"/>
    </source>
</evidence>
<dbReference type="SUPFAM" id="SSF48498">
    <property type="entry name" value="Tetracyclin repressor-like, C-terminal domain"/>
    <property type="match status" value="1"/>
</dbReference>
<dbReference type="EMBL" id="BAAAPF010000315">
    <property type="protein sequence ID" value="GAA1501659.1"/>
    <property type="molecule type" value="Genomic_DNA"/>
</dbReference>
<dbReference type="InterPro" id="IPR009057">
    <property type="entry name" value="Homeodomain-like_sf"/>
</dbReference>
<name>A0ABN1ZNX4_9ACTN</name>
<dbReference type="PANTHER" id="PTHR30055:SF200">
    <property type="entry name" value="HTH-TYPE TRANSCRIPTIONAL REPRESSOR BDCR"/>
    <property type="match status" value="1"/>
</dbReference>
<sequence>MTTQATQTVRPRLTPAARRILDAAETLFYNRGITAVGVDLIARRAGVTKKTIYDRYGSKDALVAAYLHRRDERWRTWLPAEVERTAAGGSARDRILATFDALATWMDGQSPRGCSFVNAAAELTDPGHEGRRVIADQKHWLRGYLRELCVRAGAADPGLLADELLLIHEGATVLYGLSAVPDPVTVSRRLAEAALLRAGCTA</sequence>